<dbReference type="PROSITE" id="PS50005">
    <property type="entry name" value="TPR"/>
    <property type="match status" value="1"/>
</dbReference>
<reference evidence="2 3" key="1">
    <citation type="submission" date="2023-11" db="EMBL/GenBank/DDBJ databases">
        <title>MicrobeMod: A computational toolkit for identifying prokaryotic methylation and restriction-modification with nanopore sequencing.</title>
        <authorList>
            <person name="Crits-Christoph A."/>
            <person name="Kang S.C."/>
            <person name="Lee H."/>
            <person name="Ostrov N."/>
        </authorList>
    </citation>
    <scope>NUCLEOTIDE SEQUENCE [LARGE SCALE GENOMIC DNA]</scope>
    <source>
        <strain evidence="2 3">DSMZ 700</strain>
    </source>
</reference>
<evidence type="ECO:0000313" key="3">
    <source>
        <dbReference type="Proteomes" id="UP001279553"/>
    </source>
</evidence>
<dbReference type="RefSeq" id="WP_319615757.1">
    <property type="nucleotide sequence ID" value="NZ_JAWXYB010000018.1"/>
</dbReference>
<protein>
    <submittedName>
        <fullName evidence="2">Tetratricopeptide repeat protein</fullName>
    </submittedName>
</protein>
<keyword evidence="3" id="KW-1185">Reference proteome</keyword>
<dbReference type="Proteomes" id="UP001279553">
    <property type="component" value="Unassembled WGS sequence"/>
</dbReference>
<dbReference type="InterPro" id="IPR011990">
    <property type="entry name" value="TPR-like_helical_dom_sf"/>
</dbReference>
<organism evidence="2 3">
    <name type="scientific">Acidiphilium acidophilum</name>
    <name type="common">Thiobacillus acidophilus</name>
    <dbReference type="NCBI Taxonomy" id="76588"/>
    <lineage>
        <taxon>Bacteria</taxon>
        <taxon>Pseudomonadati</taxon>
        <taxon>Pseudomonadota</taxon>
        <taxon>Alphaproteobacteria</taxon>
        <taxon>Acetobacterales</taxon>
        <taxon>Acidocellaceae</taxon>
        <taxon>Acidiphilium</taxon>
    </lineage>
</organism>
<comment type="caution">
    <text evidence="2">The sequence shown here is derived from an EMBL/GenBank/DDBJ whole genome shotgun (WGS) entry which is preliminary data.</text>
</comment>
<evidence type="ECO:0000313" key="2">
    <source>
        <dbReference type="EMBL" id="MDX5932904.1"/>
    </source>
</evidence>
<proteinExistence type="predicted"/>
<name>A0AAW9DUW9_ACIAO</name>
<dbReference type="Gene3D" id="1.25.40.10">
    <property type="entry name" value="Tetratricopeptide repeat domain"/>
    <property type="match status" value="1"/>
</dbReference>
<dbReference type="Gene3D" id="3.40.50.2000">
    <property type="entry name" value="Glycogen Phosphorylase B"/>
    <property type="match status" value="1"/>
</dbReference>
<sequence>MSVSTAEILFDQGNAYAGSGDDLAAAAAFGDCVALSPMHPGALRNWANALRATGQDDAAIAAFQRYLALVPGDVDARFALGTALMQSDRLIEAVQAYVACVRQAPDFGAAYVNLAGALRGLGVLDHATQMAVTAVHLMPENIDALACLAGLHFDAGGFEAAIELYGRALALAPGHAGLLSSLANALHGAGAIEAALLLHERAYAVAPEIPDYRHNRALCLLAAGDFERGWAEYEWRLRRTRALRSLPDRGAAWRGEPIAGRTILLYAEQGLGDTIQFIRYVPLVAALGAHVVLAVPPTLVRLAAAMPMPGGSVEVIALEGVARELDMDFDLHCPLMSLPWCFGTRWNTIPATVPYITAPRHEAPTGFTQWVGARGQEPRPLVGVVWAGGSHRDDVESMLIDRRRSLPVTALAALAEVDGVRFVSLQKDPEIWPDWQGLFDPMEESKDFMDTAAIVARLDLVITVDTAVAHLAGAMGKTVWMISRFDGCWRWGHRQVDTPWYPTMRIFRQQRDLDWTLVVADLAAALQEFARNYRSGAPVISTDVGAKFTMA</sequence>
<dbReference type="PANTHER" id="PTHR44809:SF1">
    <property type="entry name" value="PROTEIN O-MANNOSYL-TRANSFERASE TMTC1"/>
    <property type="match status" value="1"/>
</dbReference>
<dbReference type="SMART" id="SM00028">
    <property type="entry name" value="TPR"/>
    <property type="match status" value="6"/>
</dbReference>
<dbReference type="Pfam" id="PF13428">
    <property type="entry name" value="TPR_14"/>
    <property type="match status" value="1"/>
</dbReference>
<feature type="repeat" description="TPR" evidence="1">
    <location>
        <begin position="142"/>
        <end position="175"/>
    </location>
</feature>
<dbReference type="SUPFAM" id="SSF53756">
    <property type="entry name" value="UDP-Glycosyltransferase/glycogen phosphorylase"/>
    <property type="match status" value="1"/>
</dbReference>
<dbReference type="PANTHER" id="PTHR44809">
    <property type="match status" value="1"/>
</dbReference>
<keyword evidence="1" id="KW-0802">TPR repeat</keyword>
<dbReference type="InterPro" id="IPR052943">
    <property type="entry name" value="TMTC_O-mannosyl-trnsfr"/>
</dbReference>
<dbReference type="EMBL" id="JAWXYB010000018">
    <property type="protein sequence ID" value="MDX5932904.1"/>
    <property type="molecule type" value="Genomic_DNA"/>
</dbReference>
<dbReference type="InterPro" id="IPR019734">
    <property type="entry name" value="TPR_rpt"/>
</dbReference>
<dbReference type="AlphaFoldDB" id="A0AAW9DUW9"/>
<accession>A0AAW9DUW9</accession>
<evidence type="ECO:0000256" key="1">
    <source>
        <dbReference type="PROSITE-ProRule" id="PRU00339"/>
    </source>
</evidence>
<dbReference type="Pfam" id="PF13432">
    <property type="entry name" value="TPR_16"/>
    <property type="match status" value="1"/>
</dbReference>
<gene>
    <name evidence="2" type="ORF">SIL87_19310</name>
</gene>
<dbReference type="SUPFAM" id="SSF48452">
    <property type="entry name" value="TPR-like"/>
    <property type="match status" value="1"/>
</dbReference>